<reference evidence="2" key="1">
    <citation type="submission" date="2022-10" db="EMBL/GenBank/DDBJ databases">
        <title>Hoeflea sp. J2-29, isolated from marine algae.</title>
        <authorList>
            <person name="Kristyanto S."/>
            <person name="Kim J.M."/>
            <person name="Jeon C.O."/>
        </authorList>
    </citation>
    <scope>NUCLEOTIDE SEQUENCE</scope>
    <source>
        <strain evidence="2">J2-29</strain>
    </source>
</reference>
<evidence type="ECO:0000256" key="1">
    <source>
        <dbReference type="SAM" id="SignalP"/>
    </source>
</evidence>
<keyword evidence="3" id="KW-1185">Reference proteome</keyword>
<dbReference type="Proteomes" id="UP001081283">
    <property type="component" value="Unassembled WGS sequence"/>
</dbReference>
<sequence>MSIFKIIRKAIAMPLLALAVLTGAAMAGETNLSFHGIAIQGHDPVAYFTQGKPVPGDPDITATHDGAIYQFASAEHKAAFQADPARYAPQYGGYCAYGASQGYNAPVEPEQFTIADGKLYLNYNADVRKRWNEDRGSYISKADAYWASK</sequence>
<comment type="caution">
    <text evidence="2">The sequence shown here is derived from an EMBL/GenBank/DDBJ whole genome shotgun (WGS) entry which is preliminary data.</text>
</comment>
<dbReference type="NCBIfam" id="NF041384">
    <property type="entry name" value="YHS_seleno_dom"/>
    <property type="match status" value="1"/>
</dbReference>
<accession>A0ABT3YJV6</accession>
<proteinExistence type="predicted"/>
<gene>
    <name evidence="2" type="ORF">OEG82_19465</name>
</gene>
<dbReference type="RefSeq" id="WP_267614020.1">
    <property type="nucleotide sequence ID" value="NZ_JAOVZQ010000001.1"/>
</dbReference>
<dbReference type="EMBL" id="JAOVZQ010000001">
    <property type="protein sequence ID" value="MCY0096176.1"/>
    <property type="molecule type" value="Genomic_DNA"/>
</dbReference>
<organism evidence="2 3">
    <name type="scientific">Hoeflea ulvae</name>
    <dbReference type="NCBI Taxonomy" id="2983764"/>
    <lineage>
        <taxon>Bacteria</taxon>
        <taxon>Pseudomonadati</taxon>
        <taxon>Pseudomonadota</taxon>
        <taxon>Alphaproteobacteria</taxon>
        <taxon>Hyphomicrobiales</taxon>
        <taxon>Rhizobiaceae</taxon>
        <taxon>Hoeflea</taxon>
    </lineage>
</organism>
<evidence type="ECO:0000313" key="3">
    <source>
        <dbReference type="Proteomes" id="UP001081283"/>
    </source>
</evidence>
<feature type="chain" id="PRO_5045485464" evidence="1">
    <location>
        <begin position="28"/>
        <end position="149"/>
    </location>
</feature>
<evidence type="ECO:0000313" key="2">
    <source>
        <dbReference type="EMBL" id="MCY0096176.1"/>
    </source>
</evidence>
<keyword evidence="1" id="KW-0732">Signal</keyword>
<feature type="signal peptide" evidence="1">
    <location>
        <begin position="1"/>
        <end position="27"/>
    </location>
</feature>
<protein>
    <submittedName>
        <fullName evidence="2">Tat pathway signal sequence domain protein</fullName>
    </submittedName>
</protein>
<name>A0ABT3YJV6_9HYPH</name>